<evidence type="ECO:0000256" key="1">
    <source>
        <dbReference type="ARBA" id="ARBA00022448"/>
    </source>
</evidence>
<keyword evidence="2" id="KW-0547">Nucleotide-binding</keyword>
<dbReference type="EMBL" id="JAERWK010000021">
    <property type="protein sequence ID" value="MBM9468857.1"/>
    <property type="molecule type" value="Genomic_DNA"/>
</dbReference>
<name>A0A938YDT1_9ACTN</name>
<dbReference type="RefSeq" id="WP_205261811.1">
    <property type="nucleotide sequence ID" value="NZ_JAERWK010000021.1"/>
</dbReference>
<comment type="caution">
    <text evidence="5">The sequence shown here is derived from an EMBL/GenBank/DDBJ whole genome shotgun (WGS) entry which is preliminary data.</text>
</comment>
<dbReference type="InterPro" id="IPR003439">
    <property type="entry name" value="ABC_transporter-like_ATP-bd"/>
</dbReference>
<organism evidence="5 6">
    <name type="scientific">Nakamurella leprariae</name>
    <dbReference type="NCBI Taxonomy" id="2803911"/>
    <lineage>
        <taxon>Bacteria</taxon>
        <taxon>Bacillati</taxon>
        <taxon>Actinomycetota</taxon>
        <taxon>Actinomycetes</taxon>
        <taxon>Nakamurellales</taxon>
        <taxon>Nakamurellaceae</taxon>
        <taxon>Nakamurella</taxon>
    </lineage>
</organism>
<sequence length="312" mass="33745">MATPADPTRTAHLTDDRPVIEVEHLSRRYRDTTALDDVSLTVQPDTITGLLGRNGAGKSTLMKVLTGQELASAGSVRVFGQSPLEHDSVLRRVVFIKEGQVYPDISVRRALEAASWCCPGWDHDLARELVADFDLPLRRPIKKLSRGMHSAVGIIIGLAARAELTFFDEPYLGLDAVARHVFYDRLLADYAEHPRTVVLSTHLIDEVANLLEQVVVIDRGRIVLSGAADELREHAVSVAGSSRAVTEFTTGRTVWRTGSLAGQTVSTVAGPFTDLDEARAAAAGLRLAPVSLQELVVAATGRRRDAAAELSA</sequence>
<evidence type="ECO:0000313" key="6">
    <source>
        <dbReference type="Proteomes" id="UP000663792"/>
    </source>
</evidence>
<dbReference type="SMART" id="SM00382">
    <property type="entry name" value="AAA"/>
    <property type="match status" value="1"/>
</dbReference>
<keyword evidence="6" id="KW-1185">Reference proteome</keyword>
<reference evidence="5" key="1">
    <citation type="submission" date="2021-01" db="EMBL/GenBank/DDBJ databases">
        <title>YIM 132084 draft genome.</title>
        <authorList>
            <person name="An D."/>
        </authorList>
    </citation>
    <scope>NUCLEOTIDE SEQUENCE</scope>
    <source>
        <strain evidence="5">YIM 132084</strain>
    </source>
</reference>
<keyword evidence="1" id="KW-0813">Transport</keyword>
<evidence type="ECO:0000259" key="4">
    <source>
        <dbReference type="PROSITE" id="PS50893"/>
    </source>
</evidence>
<dbReference type="InterPro" id="IPR027417">
    <property type="entry name" value="P-loop_NTPase"/>
</dbReference>
<dbReference type="Gene3D" id="3.40.50.300">
    <property type="entry name" value="P-loop containing nucleotide triphosphate hydrolases"/>
    <property type="match status" value="1"/>
</dbReference>
<dbReference type="PANTHER" id="PTHR42939">
    <property type="entry name" value="ABC TRANSPORTER ATP-BINDING PROTEIN ALBC-RELATED"/>
    <property type="match status" value="1"/>
</dbReference>
<dbReference type="Pfam" id="PF00005">
    <property type="entry name" value="ABC_tran"/>
    <property type="match status" value="1"/>
</dbReference>
<dbReference type="SUPFAM" id="SSF52540">
    <property type="entry name" value="P-loop containing nucleoside triphosphate hydrolases"/>
    <property type="match status" value="1"/>
</dbReference>
<proteinExistence type="predicted"/>
<dbReference type="Proteomes" id="UP000663792">
    <property type="component" value="Unassembled WGS sequence"/>
</dbReference>
<evidence type="ECO:0000256" key="3">
    <source>
        <dbReference type="ARBA" id="ARBA00022840"/>
    </source>
</evidence>
<evidence type="ECO:0000256" key="2">
    <source>
        <dbReference type="ARBA" id="ARBA00022741"/>
    </source>
</evidence>
<keyword evidence="3 5" id="KW-0067">ATP-binding</keyword>
<evidence type="ECO:0000313" key="5">
    <source>
        <dbReference type="EMBL" id="MBM9468857.1"/>
    </source>
</evidence>
<dbReference type="CDD" id="cd03230">
    <property type="entry name" value="ABC_DR_subfamily_A"/>
    <property type="match status" value="1"/>
</dbReference>
<protein>
    <submittedName>
        <fullName evidence="5">ABC transporter ATP-binding protein</fullName>
    </submittedName>
</protein>
<accession>A0A938YDT1</accession>
<gene>
    <name evidence="5" type="ORF">JL106_16355</name>
</gene>
<dbReference type="InterPro" id="IPR003593">
    <property type="entry name" value="AAA+_ATPase"/>
</dbReference>
<dbReference type="PROSITE" id="PS50893">
    <property type="entry name" value="ABC_TRANSPORTER_2"/>
    <property type="match status" value="1"/>
</dbReference>
<dbReference type="PANTHER" id="PTHR42939:SF1">
    <property type="entry name" value="ABC TRANSPORTER ATP-BINDING PROTEIN ALBC-RELATED"/>
    <property type="match status" value="1"/>
</dbReference>
<dbReference type="AlphaFoldDB" id="A0A938YDT1"/>
<dbReference type="GO" id="GO:0005524">
    <property type="term" value="F:ATP binding"/>
    <property type="evidence" value="ECO:0007669"/>
    <property type="project" value="UniProtKB-KW"/>
</dbReference>
<feature type="domain" description="ABC transporter" evidence="4">
    <location>
        <begin position="20"/>
        <end position="244"/>
    </location>
</feature>
<dbReference type="InterPro" id="IPR051782">
    <property type="entry name" value="ABC_Transporter_VariousFunc"/>
</dbReference>
<dbReference type="GO" id="GO:0016887">
    <property type="term" value="F:ATP hydrolysis activity"/>
    <property type="evidence" value="ECO:0007669"/>
    <property type="project" value="InterPro"/>
</dbReference>